<dbReference type="InterPro" id="IPR015816">
    <property type="entry name" value="Vitellinogen_b-sht_N"/>
</dbReference>
<reference evidence="11" key="1">
    <citation type="journal article" date="2002" name="Science">
        <title>The draft genome of Ciona intestinalis: insights into chordate and vertebrate origins.</title>
        <authorList>
            <person name="Dehal P."/>
            <person name="Satou Y."/>
            <person name="Campbell R.K."/>
            <person name="Chapman J."/>
            <person name="Degnan B."/>
            <person name="De Tomaso A."/>
            <person name="Davidson B."/>
            <person name="Di Gregorio A."/>
            <person name="Gelpke M."/>
            <person name="Goodstein D.M."/>
            <person name="Harafuji N."/>
            <person name="Hastings K.E."/>
            <person name="Ho I."/>
            <person name="Hotta K."/>
            <person name="Huang W."/>
            <person name="Kawashima T."/>
            <person name="Lemaire P."/>
            <person name="Martinez D."/>
            <person name="Meinertzhagen I.A."/>
            <person name="Necula S."/>
            <person name="Nonaka M."/>
            <person name="Putnam N."/>
            <person name="Rash S."/>
            <person name="Saiga H."/>
            <person name="Satake M."/>
            <person name="Terry A."/>
            <person name="Yamada L."/>
            <person name="Wang H.G."/>
            <person name="Awazu S."/>
            <person name="Azumi K."/>
            <person name="Boore J."/>
            <person name="Branno M."/>
            <person name="Chin-Bow S."/>
            <person name="DeSantis R."/>
            <person name="Doyle S."/>
            <person name="Francino P."/>
            <person name="Keys D.N."/>
            <person name="Haga S."/>
            <person name="Hayashi H."/>
            <person name="Hino K."/>
            <person name="Imai K.S."/>
            <person name="Inaba K."/>
            <person name="Kano S."/>
            <person name="Kobayashi K."/>
            <person name="Kobayashi M."/>
            <person name="Lee B.I."/>
            <person name="Makabe K.W."/>
            <person name="Manohar C."/>
            <person name="Matassi G."/>
            <person name="Medina M."/>
            <person name="Mochizuki Y."/>
            <person name="Mount S."/>
            <person name="Morishita T."/>
            <person name="Miura S."/>
            <person name="Nakayama A."/>
            <person name="Nishizaka S."/>
            <person name="Nomoto H."/>
            <person name="Ohta F."/>
            <person name="Oishi K."/>
            <person name="Rigoutsos I."/>
            <person name="Sano M."/>
            <person name="Sasaki A."/>
            <person name="Sasakura Y."/>
            <person name="Shoguchi E."/>
            <person name="Shin-i T."/>
            <person name="Spagnuolo A."/>
            <person name="Stainier D."/>
            <person name="Suzuki M.M."/>
            <person name="Tassy O."/>
            <person name="Takatori N."/>
            <person name="Tokuoka M."/>
            <person name="Yagi K."/>
            <person name="Yoshizaki F."/>
            <person name="Wada S."/>
            <person name="Zhang C."/>
            <person name="Hyatt P.D."/>
            <person name="Larimer F."/>
            <person name="Detter C."/>
            <person name="Doggett N."/>
            <person name="Glavina T."/>
            <person name="Hawkins T."/>
            <person name="Richardson P."/>
            <person name="Lucas S."/>
            <person name="Kohara Y."/>
            <person name="Levine M."/>
            <person name="Satoh N."/>
            <person name="Rokhsar D.S."/>
        </authorList>
    </citation>
    <scope>NUCLEOTIDE SEQUENCE [LARGE SCALE GENOMIC DNA]</scope>
</reference>
<dbReference type="OMA" id="HVWGGSA"/>
<keyword evidence="11" id="KW-1185">Reference proteome</keyword>
<dbReference type="GeneTree" id="ENSGT00390000011412"/>
<dbReference type="InterPro" id="IPR045811">
    <property type="entry name" value="MTP_lip-bd"/>
</dbReference>
<evidence type="ECO:0000256" key="4">
    <source>
        <dbReference type="ARBA" id="ARBA00022824"/>
    </source>
</evidence>
<evidence type="ECO:0000256" key="3">
    <source>
        <dbReference type="ARBA" id="ARBA00022729"/>
    </source>
</evidence>
<dbReference type="PROSITE" id="PS51211">
    <property type="entry name" value="VITELLOGENIN"/>
    <property type="match status" value="1"/>
</dbReference>
<dbReference type="GO" id="GO:0016323">
    <property type="term" value="C:basolateral plasma membrane"/>
    <property type="evidence" value="ECO:0000318"/>
    <property type="project" value="GO_Central"/>
</dbReference>
<organism evidence="10 11">
    <name type="scientific">Ciona intestinalis</name>
    <name type="common">Transparent sea squirt</name>
    <name type="synonym">Ascidia intestinalis</name>
    <dbReference type="NCBI Taxonomy" id="7719"/>
    <lineage>
        <taxon>Eukaryota</taxon>
        <taxon>Metazoa</taxon>
        <taxon>Chordata</taxon>
        <taxon>Tunicata</taxon>
        <taxon>Ascidiacea</taxon>
        <taxon>Phlebobranchia</taxon>
        <taxon>Cionidae</taxon>
        <taxon>Ciona</taxon>
    </lineage>
</organism>
<dbReference type="Gene3D" id="1.25.10.20">
    <property type="entry name" value="Vitellinogen, superhelical"/>
    <property type="match status" value="1"/>
</dbReference>
<dbReference type="Gene3D" id="2.30.230.10">
    <property type="entry name" value="Lipovitellin, beta-sheet shell regions, chain A"/>
    <property type="match status" value="1"/>
</dbReference>
<comment type="caution">
    <text evidence="7">Lacks conserved residue(s) required for the propagation of feature annotation.</text>
</comment>
<dbReference type="GO" id="GO:0005794">
    <property type="term" value="C:Golgi apparatus"/>
    <property type="evidence" value="ECO:0000318"/>
    <property type="project" value="GO_Central"/>
</dbReference>
<dbReference type="Pfam" id="PF01347">
    <property type="entry name" value="Vitellogenin_N"/>
    <property type="match status" value="1"/>
</dbReference>
<dbReference type="HOGENOM" id="CLU_014703_0_0_1"/>
<evidence type="ECO:0000256" key="7">
    <source>
        <dbReference type="PROSITE-ProRule" id="PRU00557"/>
    </source>
</evidence>
<dbReference type="EMBL" id="EAAA01002254">
    <property type="status" value="NOT_ANNOTATED_CDS"/>
    <property type="molecule type" value="Genomic_DNA"/>
</dbReference>
<dbReference type="STRING" id="7719.ENSCINP00000005177"/>
<dbReference type="InterPro" id="IPR001747">
    <property type="entry name" value="Vitellogenin_N"/>
</dbReference>
<dbReference type="SUPFAM" id="SSF56968">
    <property type="entry name" value="Lipovitellin-phosvitin complex, beta-sheet shell regions"/>
    <property type="match status" value="1"/>
</dbReference>
<feature type="domain" description="Vitellogenin" evidence="9">
    <location>
        <begin position="29"/>
        <end position="675"/>
    </location>
</feature>
<dbReference type="GO" id="GO:0005783">
    <property type="term" value="C:endoplasmic reticulum"/>
    <property type="evidence" value="ECO:0000318"/>
    <property type="project" value="GO_Central"/>
</dbReference>
<protein>
    <recommendedName>
        <fullName evidence="9">Vitellogenin domain-containing protein</fullName>
    </recommendedName>
</protein>
<dbReference type="GO" id="GO:0042157">
    <property type="term" value="P:lipoprotein metabolic process"/>
    <property type="evidence" value="ECO:0000318"/>
    <property type="project" value="GO_Central"/>
</dbReference>
<evidence type="ECO:0000313" key="11">
    <source>
        <dbReference type="Proteomes" id="UP000008144"/>
    </source>
</evidence>
<evidence type="ECO:0000256" key="8">
    <source>
        <dbReference type="SAM" id="SignalP"/>
    </source>
</evidence>
<dbReference type="GO" id="GO:0120013">
    <property type="term" value="F:lipid transfer activity"/>
    <property type="evidence" value="ECO:0007669"/>
    <property type="project" value="UniProtKB-ARBA"/>
</dbReference>
<dbReference type="GO" id="GO:0005548">
    <property type="term" value="F:phospholipid transporter activity"/>
    <property type="evidence" value="ECO:0000318"/>
    <property type="project" value="GO_Central"/>
</dbReference>
<keyword evidence="2" id="KW-0813">Transport</keyword>
<evidence type="ECO:0000259" key="9">
    <source>
        <dbReference type="PROSITE" id="PS51211"/>
    </source>
</evidence>
<dbReference type="InterPro" id="IPR039988">
    <property type="entry name" value="MTTP"/>
</dbReference>
<dbReference type="InterPro" id="IPR015819">
    <property type="entry name" value="Lipid_transp_b-sht_shell"/>
</dbReference>
<dbReference type="Ensembl" id="ENSCINT00000005177.3">
    <property type="protein sequence ID" value="ENSCINP00000005177.3"/>
    <property type="gene ID" value="ENSCING00000002543.3"/>
</dbReference>
<dbReference type="SUPFAM" id="SSF48431">
    <property type="entry name" value="Lipovitellin-phosvitin complex, superhelical domain"/>
    <property type="match status" value="1"/>
</dbReference>
<sequence>FYLVAFLFRCIFKSTLLALVKLSSSGLYYDGANMYRYSYEAEVTLNEADLMTEDKTTGLKVGAVFQLSSRWTNPNNNLDQIIEMQFEEAEIFNVSDRRKKDNSFYSTRRSKALRSISKPLIFRWTNGQISELYVNSAETVTSLNVKRGMLGLLQLQTHTGQRKEDDPSGSCLVSYVTDGTEVQKIKDVSSCVNKEERYTSMNKALGVTSAATSRAIYTLSGDLSHILFAVAMESHSVRVNVKQDISLYIVGSRQKLGLLDYSQQTAKVSKTKEEALKKFATEQKKDGAKYVKHSIVSERDVRDCAEGCLNIIEVVDQFHDDLTKENMANTSSVQAYITAVRAARQADQKTLSKLMKLKTNEDIKFTLIDVLAAAQTRAALSVLMKELDFASTENTGYIERALTGIAFSSHPSEAALIELTAVFKQKIGSDKVRETVGLTLGAVLNKFCNTKAENCESKVAQEIRNLIKRGLKEAKTEDEETMYIQFVRNSGQPEFIEHLLKFAEFSEFPLVHHLAISTLNIYDVQHLDNKVKKAMGRIFHQNKLKYESTVRSAAANLILVANPSEREVQNIIMSLSYLKSRELANFILARINDLIKTGHPSRDVLVKVMTNSKYSNYWTLAQSGMASAFTGYLHRFSDSSGTYALFMEYSNAGMMRRTELHLFSHINNTQFHSQLGIVAQGLEGLTGSTPDEGEEELDSMVGMASSMMGVKLRPLTFFRGYSNMMSLIWSGSSGDPTGVEAMLMLTDYLQHVLLSSGLRVKAEVMGAISTKITAEITFSLWNRNVEIVTTNGGALSVQCRLTLESPMIRASVRNALDTQSALEFSVFTDFSSLPPKSCMRLSYPSLTFVETLRKFEKVRGSEKKLLAMRRQQTNVQGITLPLHQGNSEMCGKILTT</sequence>
<keyword evidence="5" id="KW-0445">Lipid transport</keyword>
<dbReference type="Pfam" id="PF19444">
    <property type="entry name" value="MTP_lip_bd"/>
    <property type="match status" value="1"/>
</dbReference>
<dbReference type="PANTHER" id="PTHR13024">
    <property type="entry name" value="MICROSOMAL TRIGLYCERIDE TRANSFER PROTEIN, LARGE SUBUNIT"/>
    <property type="match status" value="1"/>
</dbReference>
<dbReference type="Proteomes" id="UP000008144">
    <property type="component" value="Chromosome 6"/>
</dbReference>
<proteinExistence type="predicted"/>
<dbReference type="FunFam" id="1.25.10.20:FF:000001">
    <property type="entry name" value="microsomal triglyceride transfer protein large subunit"/>
    <property type="match status" value="1"/>
</dbReference>
<accession>F6XQV0</accession>
<evidence type="ECO:0000256" key="2">
    <source>
        <dbReference type="ARBA" id="ARBA00022448"/>
    </source>
</evidence>
<reference evidence="10" key="4">
    <citation type="submission" date="2025-09" db="UniProtKB">
        <authorList>
            <consortium name="Ensembl"/>
        </authorList>
    </citation>
    <scope>IDENTIFICATION</scope>
</reference>
<dbReference type="EMBL" id="EAAA01002253">
    <property type="status" value="NOT_ANNOTATED_CDS"/>
    <property type="molecule type" value="Genomic_DNA"/>
</dbReference>
<evidence type="ECO:0000313" key="10">
    <source>
        <dbReference type="Ensembl" id="ENSCINP00000005177.3"/>
    </source>
</evidence>
<dbReference type="FunFam" id="2.30.230.10:FF:000001">
    <property type="entry name" value="Microsomal triglyceride transfer protein large subunit"/>
    <property type="match status" value="1"/>
</dbReference>
<dbReference type="InterPro" id="IPR011030">
    <property type="entry name" value="Lipovitellin_superhlx_dom"/>
</dbReference>
<feature type="signal peptide" evidence="8">
    <location>
        <begin position="1"/>
        <end position="17"/>
    </location>
</feature>
<dbReference type="GO" id="GO:0008289">
    <property type="term" value="F:lipid binding"/>
    <property type="evidence" value="ECO:0007669"/>
    <property type="project" value="InterPro"/>
</dbReference>
<feature type="chain" id="PRO_5003350794" description="Vitellogenin domain-containing protein" evidence="8">
    <location>
        <begin position="18"/>
        <end position="896"/>
    </location>
</feature>
<keyword evidence="3 8" id="KW-0732">Signal</keyword>
<dbReference type="PANTHER" id="PTHR13024:SF0">
    <property type="entry name" value="MICROSOMAL TRIACYLGLYCEROL TRANSFER PROTEIN"/>
    <property type="match status" value="1"/>
</dbReference>
<evidence type="ECO:0000256" key="5">
    <source>
        <dbReference type="ARBA" id="ARBA00023055"/>
    </source>
</evidence>
<dbReference type="SMART" id="SM00638">
    <property type="entry name" value="LPD_N"/>
    <property type="match status" value="1"/>
</dbReference>
<keyword evidence="4" id="KW-0256">Endoplasmic reticulum</keyword>
<evidence type="ECO:0000256" key="6">
    <source>
        <dbReference type="ARBA" id="ARBA00023157"/>
    </source>
</evidence>
<evidence type="ECO:0000256" key="1">
    <source>
        <dbReference type="ARBA" id="ARBA00004240"/>
    </source>
</evidence>
<reference evidence="10" key="2">
    <citation type="journal article" date="2008" name="Genome Biol.">
        <title>Improved genome assembly and evidence-based global gene model set for the chordate Ciona intestinalis: new insight into intron and operon populations.</title>
        <authorList>
            <person name="Satou Y."/>
            <person name="Mineta K."/>
            <person name="Ogasawara M."/>
            <person name="Sasakura Y."/>
            <person name="Shoguchi E."/>
            <person name="Ueno K."/>
            <person name="Yamada L."/>
            <person name="Matsumoto J."/>
            <person name="Wasserscheid J."/>
            <person name="Dewar K."/>
            <person name="Wiley G.B."/>
            <person name="Macmil S.L."/>
            <person name="Roe B.A."/>
            <person name="Zeller R.W."/>
            <person name="Hastings K.E."/>
            <person name="Lemaire P."/>
            <person name="Lindquist E."/>
            <person name="Endo T."/>
            <person name="Hotta K."/>
            <person name="Inaba K."/>
        </authorList>
    </citation>
    <scope>NUCLEOTIDE SEQUENCE [LARGE SCALE GENOMIC DNA]</scope>
    <source>
        <strain evidence="10">wild type</strain>
    </source>
</reference>
<dbReference type="InParanoid" id="F6XQV0"/>
<keyword evidence="6" id="KW-1015">Disulfide bond</keyword>
<dbReference type="AlphaFoldDB" id="F6XQV0"/>
<comment type="subcellular location">
    <subcellularLocation>
        <location evidence="1">Endoplasmic reticulum</location>
    </subcellularLocation>
</comment>
<name>F6XQV0_CIOIN</name>
<reference evidence="10" key="3">
    <citation type="submission" date="2025-08" db="UniProtKB">
        <authorList>
            <consortium name="Ensembl"/>
        </authorList>
    </citation>
    <scope>IDENTIFICATION</scope>
</reference>